<feature type="region of interest" description="Disordered" evidence="3">
    <location>
        <begin position="418"/>
        <end position="505"/>
    </location>
</feature>
<keyword evidence="2" id="KW-0539">Nucleus</keyword>
<evidence type="ECO:0000313" key="6">
    <source>
        <dbReference type="Proteomes" id="UP001372338"/>
    </source>
</evidence>
<organism evidence="5 6">
    <name type="scientific">Crotalaria pallida</name>
    <name type="common">Smooth rattlebox</name>
    <name type="synonym">Crotalaria striata</name>
    <dbReference type="NCBI Taxonomy" id="3830"/>
    <lineage>
        <taxon>Eukaryota</taxon>
        <taxon>Viridiplantae</taxon>
        <taxon>Streptophyta</taxon>
        <taxon>Embryophyta</taxon>
        <taxon>Tracheophyta</taxon>
        <taxon>Spermatophyta</taxon>
        <taxon>Magnoliopsida</taxon>
        <taxon>eudicotyledons</taxon>
        <taxon>Gunneridae</taxon>
        <taxon>Pentapetalae</taxon>
        <taxon>rosids</taxon>
        <taxon>fabids</taxon>
        <taxon>Fabales</taxon>
        <taxon>Fabaceae</taxon>
        <taxon>Papilionoideae</taxon>
        <taxon>50 kb inversion clade</taxon>
        <taxon>genistoids sensu lato</taxon>
        <taxon>core genistoids</taxon>
        <taxon>Crotalarieae</taxon>
        <taxon>Crotalaria</taxon>
    </lineage>
</organism>
<feature type="compositionally biased region" description="Basic and acidic residues" evidence="3">
    <location>
        <begin position="418"/>
        <end position="430"/>
    </location>
</feature>
<evidence type="ECO:0000259" key="4">
    <source>
        <dbReference type="PROSITE" id="PS51916"/>
    </source>
</evidence>
<dbReference type="InterPro" id="IPR044867">
    <property type="entry name" value="DEUBAD_dom"/>
</dbReference>
<feature type="region of interest" description="Disordered" evidence="3">
    <location>
        <begin position="291"/>
        <end position="311"/>
    </location>
</feature>
<name>A0AAN9J2N6_CROPI</name>
<dbReference type="AlphaFoldDB" id="A0AAN9J2N6"/>
<dbReference type="CDD" id="cd21865">
    <property type="entry name" value="DEUBAD_NFRKB"/>
    <property type="match status" value="1"/>
</dbReference>
<dbReference type="PROSITE" id="PS51916">
    <property type="entry name" value="DEUBAD"/>
    <property type="match status" value="1"/>
</dbReference>
<dbReference type="Proteomes" id="UP001372338">
    <property type="component" value="Unassembled WGS sequence"/>
</dbReference>
<comment type="caution">
    <text evidence="5">The sequence shown here is derived from an EMBL/GenBank/DDBJ whole genome shotgun (WGS) entry which is preliminary data.</text>
</comment>
<feature type="compositionally biased region" description="Polar residues" evidence="3">
    <location>
        <begin position="464"/>
        <end position="474"/>
    </location>
</feature>
<proteinExistence type="predicted"/>
<accession>A0AAN9J2N6</accession>
<feature type="domain" description="DEUBAD" evidence="4">
    <location>
        <begin position="92"/>
        <end position="203"/>
    </location>
</feature>
<dbReference type="InterPro" id="IPR024867">
    <property type="entry name" value="NFRKB"/>
</dbReference>
<evidence type="ECO:0000256" key="3">
    <source>
        <dbReference type="SAM" id="MobiDB-lite"/>
    </source>
</evidence>
<dbReference type="GO" id="GO:0031011">
    <property type="term" value="C:Ino80 complex"/>
    <property type="evidence" value="ECO:0007669"/>
    <property type="project" value="InterPro"/>
</dbReference>
<sequence length="905" mass="101620">MPMAADQRRKRLNGASMVVYGSPEQHRTKRKNFGPVWNGITMKSHVSLEWAGNHKRVVAKREQVGISWRQMRPFAKFVPNGHNILADVLVVPQEIFGLDNLNEVLSYEVWNTHLSEDEKNILMQFLPSAFEPNELVQELLSGDNFHFANPCVKWGASLCSGYHHPDIVVKQEQRLKSDKRAYYSQLHNYHNGMIGFLIKLKERWESSDNPEKEIVQKIWRSKDDVRKRIPSNSNEFRVYDHDENVSMTSESCSWVAEEKASSDNQISSLGQGDKLQRRVLDKGFGGKGKPGKLMVSSDDLHNVGPRPKKGDKLQKLNICSSDGDKYMSCIKVSKRQHELYKSMKLSSKSIQSKTFNHVLGDLDNIRVQPYEVFIKEEQKKLHEHWLHLVNDDLPAAYANWTGRQIQKHAMVNSLVEEMKDKSKPPAKDEDIVSSGIQIQDQEDDGGLSDESSLGDGEDSCARASENQSLHNSHLSGDDEFNHLSTESGKNIVFQKEDNASLNETEYSRDMNTQEVPISEVEAPFSPDDNVWQAVDMPHSCYDSSSTHEYTANQLSLVNPQVNEVHRAYQLSLVNPQVNEVHTANRLSLVNPQVNEVHTANQLSLVNPQVNEMQQNRLISLESDLCQGNIGKQLLPRQSGDGPFSSYQSQDQIDLLKSFFKGEGVNSYHHEQKRARLDFQTSTNVVMGGGGRFSSHLKQPLQTPLTMDEVQRRAGQVYMPEHMSTNTYNDSGRYLIPRQDPLSAVNVTDWAVNAPPRMVAPSQPQVNNGDFIDRPWFPANHQVSGGWNGSNVGNLSSQSLGIGVNSDQGLFNILSGCGQLSSASPYGSVRHNDQSLALRNYGVVDAGTPRINAVVPPSSHPLGHFSGLEAPSTLVPDNMAWMSLPHQNSALHDQMGKPPYLRSWNR</sequence>
<evidence type="ECO:0000256" key="1">
    <source>
        <dbReference type="ARBA" id="ARBA00004123"/>
    </source>
</evidence>
<dbReference type="EMBL" id="JAYWIO010000001">
    <property type="protein sequence ID" value="KAK7290566.1"/>
    <property type="molecule type" value="Genomic_DNA"/>
</dbReference>
<dbReference type="PANTHER" id="PTHR13052">
    <property type="entry name" value="NFRKB-RELATED"/>
    <property type="match status" value="1"/>
</dbReference>
<protein>
    <recommendedName>
        <fullName evidence="4">DEUBAD domain-containing protein</fullName>
    </recommendedName>
</protein>
<reference evidence="5 6" key="1">
    <citation type="submission" date="2024-01" db="EMBL/GenBank/DDBJ databases">
        <title>The genomes of 5 underutilized Papilionoideae crops provide insights into root nodulation and disease resistanc.</title>
        <authorList>
            <person name="Yuan L."/>
        </authorList>
    </citation>
    <scope>NUCLEOTIDE SEQUENCE [LARGE SCALE GENOMIC DNA]</scope>
    <source>
        <strain evidence="5">ZHUSHIDOU_FW_LH</strain>
        <tissue evidence="5">Leaf</tissue>
    </source>
</reference>
<gene>
    <name evidence="5" type="ORF">RIF29_05077</name>
</gene>
<comment type="subcellular location">
    <subcellularLocation>
        <location evidence="1">Nucleus</location>
    </subcellularLocation>
</comment>
<evidence type="ECO:0000256" key="2">
    <source>
        <dbReference type="ARBA" id="ARBA00023242"/>
    </source>
</evidence>
<evidence type="ECO:0000313" key="5">
    <source>
        <dbReference type="EMBL" id="KAK7290566.1"/>
    </source>
</evidence>
<keyword evidence="6" id="KW-1185">Reference proteome</keyword>
<dbReference type="PANTHER" id="PTHR13052:SF2">
    <property type="entry name" value="NUCLEAR FACTOR KAPPA-B-BINDING PROTEIN"/>
    <property type="match status" value="1"/>
</dbReference>